<proteinExistence type="predicted"/>
<dbReference type="EMBL" id="NOZR01000002">
    <property type="protein sequence ID" value="OYN82385.1"/>
    <property type="molecule type" value="Genomic_DNA"/>
</dbReference>
<evidence type="ECO:0000256" key="1">
    <source>
        <dbReference type="SAM" id="MobiDB-lite"/>
    </source>
</evidence>
<gene>
    <name evidence="2" type="ORF">CG716_03815</name>
</gene>
<evidence type="ECO:0000313" key="3">
    <source>
        <dbReference type="Proteomes" id="UP000216063"/>
    </source>
</evidence>
<feature type="region of interest" description="Disordered" evidence="1">
    <location>
        <begin position="22"/>
        <end position="51"/>
    </location>
</feature>
<comment type="caution">
    <text evidence="2">The sequence shown here is derived from an EMBL/GenBank/DDBJ whole genome shotgun (WGS) entry which is preliminary data.</text>
</comment>
<dbReference type="AlphaFoldDB" id="A0A255DYM6"/>
<keyword evidence="3" id="KW-1185">Reference proteome</keyword>
<protein>
    <recommendedName>
        <fullName evidence="4">Septum formation-related domain-containing protein</fullName>
    </recommendedName>
</protein>
<dbReference type="Proteomes" id="UP000216063">
    <property type="component" value="Unassembled WGS sequence"/>
</dbReference>
<name>A0A255DYM6_9MYCO</name>
<evidence type="ECO:0000313" key="2">
    <source>
        <dbReference type="EMBL" id="OYN82385.1"/>
    </source>
</evidence>
<dbReference type="RefSeq" id="WP_094476556.1">
    <property type="nucleotide sequence ID" value="NZ_NOZR01000002.1"/>
</dbReference>
<organism evidence="2 3">
    <name type="scientific">Mycolicibacterium sphagni</name>
    <dbReference type="NCBI Taxonomy" id="1786"/>
    <lineage>
        <taxon>Bacteria</taxon>
        <taxon>Bacillati</taxon>
        <taxon>Actinomycetota</taxon>
        <taxon>Actinomycetes</taxon>
        <taxon>Mycobacteriales</taxon>
        <taxon>Mycobacteriaceae</taxon>
        <taxon>Mycolicibacterium</taxon>
    </lineage>
</organism>
<dbReference type="PROSITE" id="PS51257">
    <property type="entry name" value="PROKAR_LIPOPROTEIN"/>
    <property type="match status" value="1"/>
</dbReference>
<dbReference type="OrthoDB" id="3628931at2"/>
<accession>A0A255DYM6</accession>
<evidence type="ECO:0008006" key="4">
    <source>
        <dbReference type="Google" id="ProtNLM"/>
    </source>
</evidence>
<sequence>MRRTAWGAVIGFAVTALTGCGDSSSTTPTLTTTNTSTTTTTATPAAAPASQPRTVKWVDLKAGDCLADPPPADPAVVTVPLVDCGQPHLAEAYLRAPIPVNAALADVATSQCATGFQQYTGTAPGAAKYTYTYLIDSDQDRTSDNPYPSTVICLLESANGQPLNGSAHR</sequence>
<feature type="compositionally biased region" description="Low complexity" evidence="1">
    <location>
        <begin position="23"/>
        <end position="50"/>
    </location>
</feature>
<reference evidence="2 3" key="1">
    <citation type="submission" date="2017-07" db="EMBL/GenBank/DDBJ databases">
        <title>The new phylogeny of genus Mycobacterium.</title>
        <authorList>
            <person name="Tortoli E."/>
            <person name="Trovato A."/>
            <person name="Cirillo D.M."/>
        </authorList>
    </citation>
    <scope>NUCLEOTIDE SEQUENCE [LARGE SCALE GENOMIC DNA]</scope>
    <source>
        <strain evidence="2 3">ATCC 33027</strain>
    </source>
</reference>